<evidence type="ECO:0000313" key="1">
    <source>
        <dbReference type="EMBL" id="RCU48759.1"/>
    </source>
</evidence>
<dbReference type="Proteomes" id="UP000252558">
    <property type="component" value="Unassembled WGS sequence"/>
</dbReference>
<accession>A0A368NH80</accession>
<evidence type="ECO:0000313" key="2">
    <source>
        <dbReference type="Proteomes" id="UP000252558"/>
    </source>
</evidence>
<proteinExistence type="predicted"/>
<dbReference type="OrthoDB" id="8686772at2"/>
<comment type="caution">
    <text evidence="1">The sequence shown here is derived from an EMBL/GenBank/DDBJ whole genome shotgun (WGS) entry which is preliminary data.</text>
</comment>
<evidence type="ECO:0008006" key="3">
    <source>
        <dbReference type="Google" id="ProtNLM"/>
    </source>
</evidence>
<protein>
    <recommendedName>
        <fullName evidence="3">DUF4157 domain-containing protein</fullName>
    </recommendedName>
</protein>
<dbReference type="RefSeq" id="WP_114338883.1">
    <property type="nucleotide sequence ID" value="NZ_QPID01000008.1"/>
</dbReference>
<reference evidence="1 2" key="1">
    <citation type="submission" date="2018-07" db="EMBL/GenBank/DDBJ databases">
        <title>Corallincola holothuriorum sp. nov., a new facultative anaerobe isolated from sea cucumber Apostichopus japonicus.</title>
        <authorList>
            <person name="Xia H."/>
        </authorList>
    </citation>
    <scope>NUCLEOTIDE SEQUENCE [LARGE SCALE GENOMIC DNA]</scope>
    <source>
        <strain evidence="1 2">C4</strain>
    </source>
</reference>
<dbReference type="AlphaFoldDB" id="A0A368NH80"/>
<organism evidence="1 2">
    <name type="scientific">Corallincola holothuriorum</name>
    <dbReference type="NCBI Taxonomy" id="2282215"/>
    <lineage>
        <taxon>Bacteria</taxon>
        <taxon>Pseudomonadati</taxon>
        <taxon>Pseudomonadota</taxon>
        <taxon>Gammaproteobacteria</taxon>
        <taxon>Alteromonadales</taxon>
        <taxon>Psychromonadaceae</taxon>
        <taxon>Corallincola</taxon>
    </lineage>
</organism>
<name>A0A368NH80_9GAMM</name>
<sequence length="205" mass="23997">MSSRKLTQGEIALAKKIFRNSIDYNKVTIHRDKHNALQDETAAVTPNGEIYIPHPNHYQNDFSQTTIPDYNSLFIHEMVHVWQYQNNVLNPIIAAAIEMLRHMFQYHKAYQYTLEEGKDLLDYRIEQQAAIIEDYYRSQYLGAPPVRNRNGHRNIQNQLPPNERMNAFRRVLINFISNPKYANSNMKCSRSKLAISRSPLTCSEK</sequence>
<dbReference type="EMBL" id="QPID01000008">
    <property type="protein sequence ID" value="RCU48759.1"/>
    <property type="molecule type" value="Genomic_DNA"/>
</dbReference>
<keyword evidence="2" id="KW-1185">Reference proteome</keyword>
<gene>
    <name evidence="1" type="ORF">DU002_13270</name>
</gene>